<dbReference type="GO" id="GO:0006629">
    <property type="term" value="P:lipid metabolic process"/>
    <property type="evidence" value="ECO:0007669"/>
    <property type="project" value="UniProtKB-KW"/>
</dbReference>
<dbReference type="AlphaFoldDB" id="A0A1I5M4A5"/>
<feature type="domain" description="Phosphatidylglycerol lysyltransferase C-terminal" evidence="15">
    <location>
        <begin position="572"/>
        <end position="846"/>
    </location>
</feature>
<dbReference type="EMBL" id="FOXH01000001">
    <property type="protein sequence ID" value="SFP03776.1"/>
    <property type="molecule type" value="Genomic_DNA"/>
</dbReference>
<evidence type="ECO:0000256" key="14">
    <source>
        <dbReference type="SAM" id="Phobius"/>
    </source>
</evidence>
<evidence type="ECO:0000256" key="9">
    <source>
        <dbReference type="ARBA" id="ARBA00023098"/>
    </source>
</evidence>
<dbReference type="STRING" id="1079859.SAMN04515674_10194"/>
<evidence type="ECO:0000256" key="10">
    <source>
        <dbReference type="ARBA" id="ARBA00023136"/>
    </source>
</evidence>
<evidence type="ECO:0000256" key="1">
    <source>
        <dbReference type="ARBA" id="ARBA00004651"/>
    </source>
</evidence>
<dbReference type="InterPro" id="IPR022791">
    <property type="entry name" value="L-PG_synthase/AglD"/>
</dbReference>
<feature type="transmembrane region" description="Helical" evidence="14">
    <location>
        <begin position="337"/>
        <end position="356"/>
    </location>
</feature>
<dbReference type="InterPro" id="IPR024320">
    <property type="entry name" value="LPG_synthase_C"/>
</dbReference>
<accession>A0A1I5M4A5</accession>
<dbReference type="OrthoDB" id="145485at2"/>
<feature type="transmembrane region" description="Helical" evidence="14">
    <location>
        <begin position="173"/>
        <end position="190"/>
    </location>
</feature>
<organism evidence="16 17">
    <name type="scientific">Pseudarcicella hirudinis</name>
    <dbReference type="NCBI Taxonomy" id="1079859"/>
    <lineage>
        <taxon>Bacteria</taxon>
        <taxon>Pseudomonadati</taxon>
        <taxon>Bacteroidota</taxon>
        <taxon>Cytophagia</taxon>
        <taxon>Cytophagales</taxon>
        <taxon>Flectobacillaceae</taxon>
        <taxon>Pseudarcicella</taxon>
    </lineage>
</organism>
<dbReference type="EC" id="2.3.2.3" evidence="3"/>
<evidence type="ECO:0000313" key="16">
    <source>
        <dbReference type="EMBL" id="SFP03776.1"/>
    </source>
</evidence>
<sequence length="865" mass="98174">MIDKLKLASVRDFVWEYKYNFLQVILTGFFISAAIFFFKHEGDELVQIKSLLKNVDGVWLLAGIAISGLYISLQSLMYVFSFKSVEASVSFLSALNLFLKRNFVSVFLPAGGIASLLFFTKNLENQRIDKAKIHFASAIYAFVGLLSVLLVGVPVLGYVFVAQGLSNNDVLSLAGLLLLVGLLFWVYISLKNRGIVYGLARRFYPDFDLISMGYREQRISQRQFLYVVLCSVLIEFLGILHLIVAMKAFHLELSLTGASVAYIISVIFLIISPLLRGLGAIEVSMTLVLGRYGFSVLQAVAITLLYRLFEFWLPLVAGIFSFLFVRNNVILRLIPPFLIVLLGLINILSVLTPAIQLRLDLLLDYLPVEAINTANYLVFVAGVFLIIIGIFLAKGLKAAWYVALILSVISLVGHLTKAIDYEEAILAFFVILSLIYTRRLYYIKSQWKYIRIGIMTAVFAMATVMIFGIGAFYYLDTIHFSQDFSLTESVKYTLLYFFQIGSNEINPETLFARNFIFVVRALGLTSMAFLLYTLVRPYIFKSQTGQEDFEKAVSLRNEYGSGPLDYFKTYFDKLFFFPADIQGFISYRISGNRAVVLEDPVCKDPAEMKKMILQFDQFCQLNGMKSFYYRVGESSKSVYEELGKNSLLLGQEAVLDITDFSVATSKKNIRNAYNKVNQAGFVTRIYEAPVKDGLLQKLKAVSDEWLEDTEYDEIVFSQGLFDKNELKNQTILTVESPDEKVVAFINVIPDFVPGEATYDLIRKTKDAPNGIMDYLMISLFEYFKSKNYKAVNLGFAPMTGIENPQNLPERTIKFAAENLKQFARYKGLHDYKDKFAPLWVNKYLIYDDYFDLVEAPQALSKVIKP</sequence>
<keyword evidence="6 16" id="KW-0808">Transferase</keyword>
<feature type="transmembrane region" description="Helical" evidence="14">
    <location>
        <begin position="102"/>
        <end position="119"/>
    </location>
</feature>
<dbReference type="InterPro" id="IPR051211">
    <property type="entry name" value="PG_lysyltransferase"/>
</dbReference>
<gene>
    <name evidence="16" type="ORF">SAMN04515674_10194</name>
</gene>
<feature type="transmembrane region" description="Helical" evidence="14">
    <location>
        <begin position="376"/>
        <end position="393"/>
    </location>
</feature>
<dbReference type="GO" id="GO:0050071">
    <property type="term" value="F:phosphatidylglycerol lysyltransferase activity"/>
    <property type="evidence" value="ECO:0007669"/>
    <property type="project" value="UniProtKB-EC"/>
</dbReference>
<evidence type="ECO:0000313" key="17">
    <source>
        <dbReference type="Proteomes" id="UP000199306"/>
    </source>
</evidence>
<comment type="similarity">
    <text evidence="2">Belongs to the LPG synthase family.</text>
</comment>
<dbReference type="SUPFAM" id="SSF55729">
    <property type="entry name" value="Acyl-CoA N-acyltransferases (Nat)"/>
    <property type="match status" value="1"/>
</dbReference>
<dbReference type="Pfam" id="PF09924">
    <property type="entry name" value="LPG_synthase_C"/>
    <property type="match status" value="1"/>
</dbReference>
<dbReference type="GO" id="GO:0046677">
    <property type="term" value="P:response to antibiotic"/>
    <property type="evidence" value="ECO:0007669"/>
    <property type="project" value="UniProtKB-KW"/>
</dbReference>
<feature type="transmembrane region" description="Helical" evidence="14">
    <location>
        <begin position="58"/>
        <end position="82"/>
    </location>
</feature>
<evidence type="ECO:0000256" key="4">
    <source>
        <dbReference type="ARBA" id="ARBA00021546"/>
    </source>
</evidence>
<keyword evidence="10 14" id="KW-0472">Membrane</keyword>
<evidence type="ECO:0000256" key="8">
    <source>
        <dbReference type="ARBA" id="ARBA00022989"/>
    </source>
</evidence>
<keyword evidence="11" id="KW-0046">Antibiotic resistance</keyword>
<dbReference type="Proteomes" id="UP000199306">
    <property type="component" value="Unassembled WGS sequence"/>
</dbReference>
<keyword evidence="17" id="KW-1185">Reference proteome</keyword>
<feature type="transmembrane region" description="Helical" evidence="14">
    <location>
        <begin position="287"/>
        <end position="306"/>
    </location>
</feature>
<dbReference type="Pfam" id="PF03706">
    <property type="entry name" value="LPG_synthase_TM"/>
    <property type="match status" value="1"/>
</dbReference>
<evidence type="ECO:0000256" key="5">
    <source>
        <dbReference type="ARBA" id="ARBA00022475"/>
    </source>
</evidence>
<evidence type="ECO:0000256" key="12">
    <source>
        <dbReference type="ARBA" id="ARBA00031899"/>
    </source>
</evidence>
<evidence type="ECO:0000259" key="15">
    <source>
        <dbReference type="Pfam" id="PF09924"/>
    </source>
</evidence>
<evidence type="ECO:0000256" key="13">
    <source>
        <dbReference type="ARBA" id="ARBA00047540"/>
    </source>
</evidence>
<keyword evidence="5" id="KW-1003">Cell membrane</keyword>
<feature type="transmembrane region" description="Helical" evidence="14">
    <location>
        <begin position="224"/>
        <end position="249"/>
    </location>
</feature>
<evidence type="ECO:0000256" key="2">
    <source>
        <dbReference type="ARBA" id="ARBA00008627"/>
    </source>
</evidence>
<dbReference type="GO" id="GO:0005886">
    <property type="term" value="C:plasma membrane"/>
    <property type="evidence" value="ECO:0007669"/>
    <property type="project" value="UniProtKB-SubCell"/>
</dbReference>
<feature type="transmembrane region" description="Helical" evidence="14">
    <location>
        <begin position="400"/>
        <end position="419"/>
    </location>
</feature>
<dbReference type="PANTHER" id="PTHR34697:SF2">
    <property type="entry name" value="PHOSPHATIDYLGLYCEROL LYSYLTRANSFERASE"/>
    <property type="match status" value="1"/>
</dbReference>
<evidence type="ECO:0000256" key="11">
    <source>
        <dbReference type="ARBA" id="ARBA00023251"/>
    </source>
</evidence>
<keyword evidence="8 14" id="KW-1133">Transmembrane helix</keyword>
<evidence type="ECO:0000256" key="6">
    <source>
        <dbReference type="ARBA" id="ARBA00022679"/>
    </source>
</evidence>
<dbReference type="InterPro" id="IPR016181">
    <property type="entry name" value="Acyl_CoA_acyltransferase"/>
</dbReference>
<reference evidence="16 17" key="1">
    <citation type="submission" date="2016-10" db="EMBL/GenBank/DDBJ databases">
        <authorList>
            <person name="de Groot N.N."/>
        </authorList>
    </citation>
    <scope>NUCLEOTIDE SEQUENCE [LARGE SCALE GENOMIC DNA]</scope>
    <source>
        <strain evidence="17">E92,LMG 26720,CCM 7988</strain>
    </source>
</reference>
<feature type="transmembrane region" description="Helical" evidence="14">
    <location>
        <begin position="312"/>
        <end position="330"/>
    </location>
</feature>
<dbReference type="GO" id="GO:0055091">
    <property type="term" value="P:phospholipid homeostasis"/>
    <property type="evidence" value="ECO:0007669"/>
    <property type="project" value="TreeGrafter"/>
</dbReference>
<proteinExistence type="inferred from homology"/>
<feature type="transmembrane region" description="Helical" evidence="14">
    <location>
        <begin position="425"/>
        <end position="442"/>
    </location>
</feature>
<dbReference type="RefSeq" id="WP_092010489.1">
    <property type="nucleotide sequence ID" value="NZ_FOXH01000001.1"/>
</dbReference>
<dbReference type="PANTHER" id="PTHR34697">
    <property type="entry name" value="PHOSPHATIDYLGLYCEROL LYSYLTRANSFERASE"/>
    <property type="match status" value="1"/>
</dbReference>
<keyword evidence="9" id="KW-0443">Lipid metabolism</keyword>
<evidence type="ECO:0000256" key="3">
    <source>
        <dbReference type="ARBA" id="ARBA00012014"/>
    </source>
</evidence>
<evidence type="ECO:0000256" key="7">
    <source>
        <dbReference type="ARBA" id="ARBA00022692"/>
    </source>
</evidence>
<name>A0A1I5M4A5_9BACT</name>
<protein>
    <recommendedName>
        <fullName evidence="4">Phosphatidylglycerol lysyltransferase</fullName>
        <ecNumber evidence="3">2.3.2.3</ecNumber>
    </recommendedName>
    <alternativeName>
        <fullName evidence="12">Lysylphosphatidylglycerol synthase</fullName>
    </alternativeName>
</protein>
<comment type="catalytic activity">
    <reaction evidence="13">
        <text>L-lysyl-tRNA(Lys) + a 1,2-diacyl-sn-glycero-3-phospho-(1'-sn-glycerol) = a 1,2-diacyl-sn-glycero-3-phospho-1'-(3'-O-L-lysyl)-sn-glycerol + tRNA(Lys)</text>
        <dbReference type="Rhea" id="RHEA:10668"/>
        <dbReference type="Rhea" id="RHEA-COMP:9696"/>
        <dbReference type="Rhea" id="RHEA-COMP:9697"/>
        <dbReference type="ChEBI" id="CHEBI:64716"/>
        <dbReference type="ChEBI" id="CHEBI:75792"/>
        <dbReference type="ChEBI" id="CHEBI:78442"/>
        <dbReference type="ChEBI" id="CHEBI:78529"/>
        <dbReference type="EC" id="2.3.2.3"/>
    </reaction>
</comment>
<keyword evidence="7 14" id="KW-0812">Transmembrane</keyword>
<feature type="transmembrane region" description="Helical" evidence="14">
    <location>
        <begin position="454"/>
        <end position="475"/>
    </location>
</feature>
<feature type="transmembrane region" description="Helical" evidence="14">
    <location>
        <begin position="255"/>
        <end position="275"/>
    </location>
</feature>
<feature type="transmembrane region" description="Helical" evidence="14">
    <location>
        <begin position="20"/>
        <end position="38"/>
    </location>
</feature>
<feature type="transmembrane region" description="Helical" evidence="14">
    <location>
        <begin position="139"/>
        <end position="161"/>
    </location>
</feature>
<comment type="subcellular location">
    <subcellularLocation>
        <location evidence="1">Cell membrane</location>
        <topology evidence="1">Multi-pass membrane protein</topology>
    </subcellularLocation>
</comment>
<feature type="transmembrane region" description="Helical" evidence="14">
    <location>
        <begin position="515"/>
        <end position="535"/>
    </location>
</feature>